<evidence type="ECO:0000256" key="1">
    <source>
        <dbReference type="ARBA" id="ARBA00004128"/>
    </source>
</evidence>
<dbReference type="FunFam" id="1.20.1560.10:FF:000001">
    <property type="entry name" value="ATP-binding cassette subfamily C member 1"/>
    <property type="match status" value="1"/>
</dbReference>
<evidence type="ECO:0000256" key="9">
    <source>
        <dbReference type="ARBA" id="ARBA00022989"/>
    </source>
</evidence>
<feature type="transmembrane region" description="Helical" evidence="13">
    <location>
        <begin position="437"/>
        <end position="456"/>
    </location>
</feature>
<feature type="domain" description="ABC transmembrane type-1" evidence="15">
    <location>
        <begin position="523"/>
        <end position="747"/>
    </location>
</feature>
<proteinExistence type="inferred from homology"/>
<evidence type="ECO:0000256" key="13">
    <source>
        <dbReference type="SAM" id="Phobius"/>
    </source>
</evidence>
<feature type="transmembrane region" description="Helical" evidence="13">
    <location>
        <begin position="729"/>
        <end position="750"/>
    </location>
</feature>
<keyword evidence="4" id="KW-0926">Vacuole</keyword>
<dbReference type="GO" id="GO:0015431">
    <property type="term" value="F:ABC-type glutathione S-conjugate transporter activity"/>
    <property type="evidence" value="ECO:0007669"/>
    <property type="project" value="UniProtKB-EC"/>
</dbReference>
<keyword evidence="6" id="KW-0677">Repeat</keyword>
<dbReference type="CDD" id="cd18603">
    <property type="entry name" value="ABC_6TM_MRP1_2_3_6_D2_like"/>
    <property type="match status" value="1"/>
</dbReference>
<dbReference type="InterPro" id="IPR027417">
    <property type="entry name" value="P-loop_NTPase"/>
</dbReference>
<feature type="transmembrane region" description="Helical" evidence="13">
    <location>
        <begin position="114"/>
        <end position="133"/>
    </location>
</feature>
<comment type="catalytic activity">
    <reaction evidence="12">
        <text>leukotriene C4(in) + ATP + H2O = leukotriene C4(out) + ADP + phosphate + H(+)</text>
        <dbReference type="Rhea" id="RHEA:38963"/>
        <dbReference type="ChEBI" id="CHEBI:15377"/>
        <dbReference type="ChEBI" id="CHEBI:15378"/>
        <dbReference type="ChEBI" id="CHEBI:30616"/>
        <dbReference type="ChEBI" id="CHEBI:43474"/>
        <dbReference type="ChEBI" id="CHEBI:57973"/>
        <dbReference type="ChEBI" id="CHEBI:456216"/>
    </reaction>
    <physiologicalReaction direction="left-to-right" evidence="12">
        <dbReference type="Rhea" id="RHEA:38964"/>
    </physiologicalReaction>
</comment>
<dbReference type="GO" id="GO:0005774">
    <property type="term" value="C:vacuolar membrane"/>
    <property type="evidence" value="ECO:0007669"/>
    <property type="project" value="UniProtKB-SubCell"/>
</dbReference>
<evidence type="ECO:0000259" key="14">
    <source>
        <dbReference type="PROSITE" id="PS50893"/>
    </source>
</evidence>
<comment type="subcellular location">
    <subcellularLocation>
        <location evidence="1">Vacuole membrane</location>
        <topology evidence="1">Multi-pass membrane protein</topology>
    </subcellularLocation>
</comment>
<evidence type="ECO:0000256" key="3">
    <source>
        <dbReference type="ARBA" id="ARBA00022448"/>
    </source>
</evidence>
<feature type="non-terminal residue" evidence="16">
    <location>
        <position position="1"/>
    </location>
</feature>
<evidence type="ECO:0000256" key="11">
    <source>
        <dbReference type="ARBA" id="ARBA00024220"/>
    </source>
</evidence>
<dbReference type="FunFam" id="3.40.50.300:FF:000997">
    <property type="entry name" value="Multidrug resistance-associated protein 1"/>
    <property type="match status" value="1"/>
</dbReference>
<evidence type="ECO:0000313" key="17">
    <source>
        <dbReference type="Proteomes" id="UP000030764"/>
    </source>
</evidence>
<feature type="transmembrane region" description="Helical" evidence="13">
    <location>
        <begin position="605"/>
        <end position="627"/>
    </location>
</feature>
<dbReference type="EMBL" id="KL363267">
    <property type="protein sequence ID" value="KFD49571.1"/>
    <property type="molecule type" value="Genomic_DNA"/>
</dbReference>
<feature type="transmembrane region" description="Helical" evidence="13">
    <location>
        <begin position="1389"/>
        <end position="1409"/>
    </location>
</feature>
<keyword evidence="10 13" id="KW-0472">Membrane</keyword>
<dbReference type="FunFam" id="1.20.1560.10:FF:000020">
    <property type="entry name" value="ABC metal ion transporter"/>
    <property type="match status" value="1"/>
</dbReference>
<dbReference type="InterPro" id="IPR050173">
    <property type="entry name" value="ABC_transporter_C-like"/>
</dbReference>
<keyword evidence="5 13" id="KW-0812">Transmembrane</keyword>
<dbReference type="CDD" id="cd03244">
    <property type="entry name" value="ABCC_MRP_domain2"/>
    <property type="match status" value="1"/>
</dbReference>
<dbReference type="PANTHER" id="PTHR24223:SF443">
    <property type="entry name" value="MULTIDRUG-RESISTANCE LIKE PROTEIN 1, ISOFORM I"/>
    <property type="match status" value="1"/>
</dbReference>
<feature type="transmembrane region" description="Helical" evidence="13">
    <location>
        <begin position="145"/>
        <end position="166"/>
    </location>
</feature>
<feature type="transmembrane region" description="Helical" evidence="13">
    <location>
        <begin position="1206"/>
        <end position="1229"/>
    </location>
</feature>
<organism evidence="16 17">
    <name type="scientific">Trichuris suis</name>
    <name type="common">pig whipworm</name>
    <dbReference type="NCBI Taxonomy" id="68888"/>
    <lineage>
        <taxon>Eukaryota</taxon>
        <taxon>Metazoa</taxon>
        <taxon>Ecdysozoa</taxon>
        <taxon>Nematoda</taxon>
        <taxon>Enoplea</taxon>
        <taxon>Dorylaimia</taxon>
        <taxon>Trichinellida</taxon>
        <taxon>Trichuridae</taxon>
        <taxon>Trichuris</taxon>
    </lineage>
</organism>
<dbReference type="PANTHER" id="PTHR24223">
    <property type="entry name" value="ATP-BINDING CASSETTE SUB-FAMILY C"/>
    <property type="match status" value="1"/>
</dbReference>
<dbReference type="Pfam" id="PF00005">
    <property type="entry name" value="ABC_tran"/>
    <property type="match status" value="2"/>
</dbReference>
<feature type="transmembrane region" description="Helical" evidence="13">
    <location>
        <begin position="503"/>
        <end position="525"/>
    </location>
</feature>
<dbReference type="CDD" id="cd03250">
    <property type="entry name" value="ABCC_MRP_domain1"/>
    <property type="match status" value="1"/>
</dbReference>
<dbReference type="InterPro" id="IPR003593">
    <property type="entry name" value="AAA+_ATPase"/>
</dbReference>
<dbReference type="InterPro" id="IPR003439">
    <property type="entry name" value="ABC_transporter-like_ATP-bd"/>
</dbReference>
<gene>
    <name evidence="16" type="ORF">M513_09514</name>
</gene>
<evidence type="ECO:0000256" key="6">
    <source>
        <dbReference type="ARBA" id="ARBA00022737"/>
    </source>
</evidence>
<dbReference type="InterPro" id="IPR017871">
    <property type="entry name" value="ABC_transporter-like_CS"/>
</dbReference>
<feature type="transmembrane region" description="Helical" evidence="13">
    <location>
        <begin position="1421"/>
        <end position="1440"/>
    </location>
</feature>
<feature type="transmembrane region" description="Helical" evidence="13">
    <location>
        <begin position="463"/>
        <end position="483"/>
    </location>
</feature>
<feature type="transmembrane region" description="Helical" evidence="13">
    <location>
        <begin position="178"/>
        <end position="195"/>
    </location>
</feature>
<protein>
    <recommendedName>
        <fullName evidence="11">ABC-type glutathione-S-conjugate transporter</fullName>
        <ecNumber evidence="11">7.6.2.3</ecNumber>
    </recommendedName>
</protein>
<feature type="transmembrane region" description="Helical" evidence="13">
    <location>
        <begin position="682"/>
        <end position="709"/>
    </location>
</feature>
<feature type="domain" description="ABC transmembrane type-1" evidence="15">
    <location>
        <begin position="323"/>
        <end position="481"/>
    </location>
</feature>
<evidence type="ECO:0000256" key="8">
    <source>
        <dbReference type="ARBA" id="ARBA00022840"/>
    </source>
</evidence>
<feature type="transmembrane region" description="Helical" evidence="13">
    <location>
        <begin position="576"/>
        <end position="599"/>
    </location>
</feature>
<keyword evidence="3" id="KW-0813">Transport</keyword>
<keyword evidence="17" id="KW-1185">Reference proteome</keyword>
<sequence>QDISTYKAEILFLVVPNLTPLRQHDSILQEIFNDEYLCLEHTALSWTPFIFLILSSLFLCREAMRKKRNPLPKTYLLLSRLAISFLLVIASITTCCLIPSVQATGVPINSIDELAYSLNALAMIFLFLLTVLCSRRGIITSGSLFLSNTFYCVFESMEFSATVRRFNYGKWSSLDVSYAVYYCLLLMQLIISCWADRMDVWDIPAKGKETNEENPEKTVSFFNRITYAFFDPIAWRGWRRGVQKEDLWLLLPKDTVEELRQKWENLWNAKSQRFLNAQRHRQPSISYDNKKVSISLEAAVHKAKREAPSVFLTLVQCFKWQALTSVFIRTLSDIFEFMKPLILRNLIQYMAIKELTLSYGIFFSFMLLLIGIFQSLLLQTYHITMTRVGMNLKSILISAIFEKALRLSNESRKQTTAGEMINMMSADIERVLHVCPYLLLVWSAPLEVILALVFLWGNLGPSVFAGLGVMVLMIPINFAISNLELKCQESNSIYGDQRTYFKLWHFLFIHAAANWHFSIAITYHITMTRVGMNLKSILISAIFEKALRLSNESRKQTTAGEMINMMSADIERVLHVCPYLLLVWSAPLEVILALVFLWGNLGPSVFAGLGVMVLMIPINFAISNLELKCQVQQMALKDTRMKMMNEVLNGIKALKLHAWEPAFEKKLADIRKQELHMLRKAAIYRSVITFAWIVTPPLIAVVSFATFLLSDPSNELTPEVTFVSLSLFHILHMPISLIPIVVAYAIHAYVSLKRLSTFLRLEELDESTVLRTEGSHSAISFEKATFSWEADSESSAILRNLNLKVPRGACIAVIGRVGSGKSSFCSAILGEMYKVNGSITVSGSVAYVPQQAWILNATVKNNVLFYSPERPEFYKKVVHACSLDVDIKEMPKGDQTEIGEKGSVAYVPQQAWILNATVKNNVLFYSPERPEFYKKVVHACSLDVDIKEMPKGDQTEIGEKGSNLSGGQKQRLSLARAVYQDANIYLLDDPLSAVDSHVGRHIFDHVIGKNGLLRKKTRIFVTNAVTYLKEVDIIVILEDGGIKTIGTPSELLKEEDVLKQFLKEEINPDYERAAEQGGRKSYEEISQLDVKRLHGKSSISSIISLAETSRRSSRATVEPYVNEVMASQDKSAVLTEEETMESGRVAWRVYRIYMRSIGAFNCLTVLLVYIISAALTIASSDWLARWSEDALLSKNDSRYVNTDTRIGGYAGFSIGQAFFMFLGALLLAFGMVRASAKLHANLLHSLFRVPMDFYETTPVGRILNRVGKDIDMVDNLLATNIRELLNTVTQVIRTLVIVMINMSVFGVVVIPLAALYVCLQRFYVATSRQLQRMEAVSRSPIYSLFQEVVQGISSVRAYNAQQWFRKRFDMLINENQMNYFPKIISNRWLAVRIEFISTIMVFCAAMFAVCSRDSGIMSAGMIGLSITYALTITQVLNWVMEIASFVETNIVSVERIDEYIQLKHEKCEAWNEGDILLLWKQFIEYTVFAPWKTDFQPPADWPSKGQVTFEKYSTRYRPGLDLALKDISFVIHEHEKAGIVGRTGAGKSSVTLALFRIVEPAEGAIYIDSIKTSDLGLHDLRSRISKESLQTENMLMSTLQDPVLFFGTIRMNIDPPEQKTDDEIWLALEQANLKPFVSNLPGKLDFEVSEGGENLSVGQRQMLCLARALLRRSRILVLDEATAAVDLETDQLIQDTIRRYFADCTVLTIAHRLNTILDSDRILVLSNGYLIENNSPENLLKDNESEFYSMARESNIV</sequence>
<comment type="similarity">
    <text evidence="2">Belongs to the ABC transporter superfamily. ABCC family. Conjugate transporter (TC 3.A.1.208) subfamily.</text>
</comment>
<name>A0A085LX75_9BILA</name>
<feature type="transmembrane region" description="Helical" evidence="13">
    <location>
        <begin position="357"/>
        <end position="377"/>
    </location>
</feature>
<dbReference type="InterPro" id="IPR011527">
    <property type="entry name" value="ABC1_TM_dom"/>
</dbReference>
<dbReference type="GO" id="GO:0016887">
    <property type="term" value="F:ATP hydrolysis activity"/>
    <property type="evidence" value="ECO:0007669"/>
    <property type="project" value="InterPro"/>
</dbReference>
<feature type="domain" description="ABC transporter" evidence="14">
    <location>
        <begin position="779"/>
        <end position="1064"/>
    </location>
</feature>
<dbReference type="PROSITE" id="PS00211">
    <property type="entry name" value="ABC_TRANSPORTER_1"/>
    <property type="match status" value="2"/>
</dbReference>
<dbReference type="CDD" id="cd18595">
    <property type="entry name" value="ABC_6TM_MRP1_2_3_6_D1_like"/>
    <property type="match status" value="1"/>
</dbReference>
<dbReference type="FunFam" id="3.40.50.300:FF:000074">
    <property type="entry name" value="Multidrug resistance-associated protein 5 isoform 1"/>
    <property type="match status" value="1"/>
</dbReference>
<dbReference type="SUPFAM" id="SSF90123">
    <property type="entry name" value="ABC transporter transmembrane region"/>
    <property type="match status" value="3"/>
</dbReference>
<dbReference type="Proteomes" id="UP000030764">
    <property type="component" value="Unassembled WGS sequence"/>
</dbReference>
<reference evidence="16 17" key="1">
    <citation type="journal article" date="2014" name="Nat. Genet.">
        <title>Genome and transcriptome of the porcine whipworm Trichuris suis.</title>
        <authorList>
            <person name="Jex A.R."/>
            <person name="Nejsum P."/>
            <person name="Schwarz E.M."/>
            <person name="Hu L."/>
            <person name="Young N.D."/>
            <person name="Hall R.S."/>
            <person name="Korhonen P.K."/>
            <person name="Liao S."/>
            <person name="Thamsborg S."/>
            <person name="Xia J."/>
            <person name="Xu P."/>
            <person name="Wang S."/>
            <person name="Scheerlinck J.P."/>
            <person name="Hofmann A."/>
            <person name="Sternberg P.W."/>
            <person name="Wang J."/>
            <person name="Gasser R.B."/>
        </authorList>
    </citation>
    <scope>NUCLEOTIDE SEQUENCE [LARGE SCALE GENOMIC DNA]</scope>
    <source>
        <strain evidence="16">DCEP-RM93M</strain>
    </source>
</reference>
<dbReference type="InterPro" id="IPR036640">
    <property type="entry name" value="ABC1_TM_sf"/>
</dbReference>
<evidence type="ECO:0000256" key="7">
    <source>
        <dbReference type="ARBA" id="ARBA00022741"/>
    </source>
</evidence>
<dbReference type="PROSITE" id="PS50893">
    <property type="entry name" value="ABC_TRANSPORTER_2"/>
    <property type="match status" value="2"/>
</dbReference>
<feature type="domain" description="ABC transporter" evidence="14">
    <location>
        <begin position="1507"/>
        <end position="1752"/>
    </location>
</feature>
<evidence type="ECO:0000256" key="5">
    <source>
        <dbReference type="ARBA" id="ARBA00022692"/>
    </source>
</evidence>
<dbReference type="SUPFAM" id="SSF52540">
    <property type="entry name" value="P-loop containing nucleoside triphosphate hydrolases"/>
    <property type="match status" value="2"/>
</dbReference>
<dbReference type="Gene3D" id="3.40.50.300">
    <property type="entry name" value="P-loop containing nucleotide triphosphate hydrolases"/>
    <property type="match status" value="3"/>
</dbReference>
<dbReference type="PROSITE" id="PS50929">
    <property type="entry name" value="ABC_TM1F"/>
    <property type="match status" value="3"/>
</dbReference>
<dbReference type="Pfam" id="PF00664">
    <property type="entry name" value="ABC_membrane"/>
    <property type="match status" value="3"/>
</dbReference>
<evidence type="ECO:0000259" key="15">
    <source>
        <dbReference type="PROSITE" id="PS50929"/>
    </source>
</evidence>
<keyword evidence="9 13" id="KW-1133">Transmembrane helix</keyword>
<evidence type="ECO:0000256" key="2">
    <source>
        <dbReference type="ARBA" id="ARBA00009726"/>
    </source>
</evidence>
<feature type="domain" description="ABC transmembrane type-1" evidence="15">
    <location>
        <begin position="1163"/>
        <end position="1448"/>
    </location>
</feature>
<evidence type="ECO:0000313" key="16">
    <source>
        <dbReference type="EMBL" id="KFD49571.1"/>
    </source>
</evidence>
<evidence type="ECO:0000256" key="4">
    <source>
        <dbReference type="ARBA" id="ARBA00022554"/>
    </source>
</evidence>
<feature type="transmembrane region" description="Helical" evidence="13">
    <location>
        <begin position="1157"/>
        <end position="1178"/>
    </location>
</feature>
<dbReference type="GO" id="GO:0005524">
    <property type="term" value="F:ATP binding"/>
    <property type="evidence" value="ECO:0007669"/>
    <property type="project" value="UniProtKB-KW"/>
</dbReference>
<feature type="transmembrane region" description="Helical" evidence="13">
    <location>
        <begin position="1291"/>
        <end position="1317"/>
    </location>
</feature>
<evidence type="ECO:0000256" key="10">
    <source>
        <dbReference type="ARBA" id="ARBA00023136"/>
    </source>
</evidence>
<evidence type="ECO:0000256" key="12">
    <source>
        <dbReference type="ARBA" id="ARBA00047523"/>
    </source>
</evidence>
<feature type="transmembrane region" description="Helical" evidence="13">
    <location>
        <begin position="43"/>
        <end position="60"/>
    </location>
</feature>
<accession>A0A085LX75</accession>
<dbReference type="Gene3D" id="1.20.1560.10">
    <property type="entry name" value="ABC transporter type 1, transmembrane domain"/>
    <property type="match status" value="3"/>
</dbReference>
<feature type="transmembrane region" description="Helical" evidence="13">
    <location>
        <begin position="81"/>
        <end position="102"/>
    </location>
</feature>
<dbReference type="GO" id="GO:0000323">
    <property type="term" value="C:lytic vacuole"/>
    <property type="evidence" value="ECO:0007669"/>
    <property type="project" value="UniProtKB-ARBA"/>
</dbReference>
<dbReference type="SMART" id="SM00382">
    <property type="entry name" value="AAA"/>
    <property type="match status" value="2"/>
</dbReference>
<keyword evidence="8" id="KW-0067">ATP-binding</keyword>
<dbReference type="EC" id="7.6.2.3" evidence="11"/>
<keyword evidence="7" id="KW-0547">Nucleotide-binding</keyword>